<gene>
    <name evidence="1" type="ORF">B9T62_20815</name>
</gene>
<reference evidence="1 2" key="1">
    <citation type="submission" date="2017-06" db="EMBL/GenBank/DDBJ databases">
        <title>Complete genome sequence of Paenibacillus donghaensis KCTC 13049T isolated from East Sea sediment, South Korea.</title>
        <authorList>
            <person name="Jung B.K."/>
            <person name="Hong S.-J."/>
            <person name="Shin J.-H."/>
        </authorList>
    </citation>
    <scope>NUCLEOTIDE SEQUENCE [LARGE SCALE GENOMIC DNA]</scope>
    <source>
        <strain evidence="1 2">KCTC 13049</strain>
    </source>
</reference>
<dbReference type="AlphaFoldDB" id="A0A2Z2KBE5"/>
<dbReference type="KEGG" id="pdh:B9T62_20815"/>
<proteinExistence type="predicted"/>
<dbReference type="OrthoDB" id="2628955at2"/>
<evidence type="ECO:0000313" key="1">
    <source>
        <dbReference type="EMBL" id="ASA23034.1"/>
    </source>
</evidence>
<dbReference type="EMBL" id="CP021780">
    <property type="protein sequence ID" value="ASA23034.1"/>
    <property type="molecule type" value="Genomic_DNA"/>
</dbReference>
<dbReference type="Proteomes" id="UP000249890">
    <property type="component" value="Chromosome"/>
</dbReference>
<organism evidence="1 2">
    <name type="scientific">Paenibacillus donghaensis</name>
    <dbReference type="NCBI Taxonomy" id="414771"/>
    <lineage>
        <taxon>Bacteria</taxon>
        <taxon>Bacillati</taxon>
        <taxon>Bacillota</taxon>
        <taxon>Bacilli</taxon>
        <taxon>Bacillales</taxon>
        <taxon>Paenibacillaceae</taxon>
        <taxon>Paenibacillus</taxon>
    </lineage>
</organism>
<dbReference type="RefSeq" id="WP_087917031.1">
    <property type="nucleotide sequence ID" value="NZ_CP021780.1"/>
</dbReference>
<name>A0A2Z2KBE5_9BACL</name>
<accession>A0A2Z2KBE5</accession>
<protein>
    <submittedName>
        <fullName evidence="1">Uncharacterized protein</fullName>
    </submittedName>
</protein>
<keyword evidence="2" id="KW-1185">Reference proteome</keyword>
<evidence type="ECO:0000313" key="2">
    <source>
        <dbReference type="Proteomes" id="UP000249890"/>
    </source>
</evidence>
<sequence length="96" mass="11290">MFDLIKHFIENLIIDMKNKIIVESEVIYGYSKLEYALSHEDYMASVSILSDFTYDFFIVDIESENTLLVKTKQFKNIDDLLKELEHDLSKFSTLAK</sequence>